<evidence type="ECO:0008006" key="5">
    <source>
        <dbReference type="Google" id="ProtNLM"/>
    </source>
</evidence>
<dbReference type="RefSeq" id="WP_382356609.1">
    <property type="nucleotide sequence ID" value="NZ_JBHMBP010000005.1"/>
</dbReference>
<keyword evidence="4" id="KW-1185">Reference proteome</keyword>
<dbReference type="SUPFAM" id="SSF50998">
    <property type="entry name" value="Quinoprotein alcohol dehydrogenase-like"/>
    <property type="match status" value="1"/>
</dbReference>
<reference evidence="4" key="1">
    <citation type="journal article" date="2019" name="Int. J. Syst. Evol. Microbiol.">
        <title>The Global Catalogue of Microorganisms (GCM) 10K type strain sequencing project: providing services to taxonomists for standard genome sequencing and annotation.</title>
        <authorList>
            <consortium name="The Broad Institute Genomics Platform"/>
            <consortium name="The Broad Institute Genome Sequencing Center for Infectious Disease"/>
            <person name="Wu L."/>
            <person name="Ma J."/>
        </authorList>
    </citation>
    <scope>NUCLEOTIDE SEQUENCE [LARGE SCALE GENOMIC DNA]</scope>
    <source>
        <strain evidence="4">KACC 12634</strain>
    </source>
</reference>
<dbReference type="EMBL" id="JBHSYS010000005">
    <property type="protein sequence ID" value="MFC6959891.1"/>
    <property type="molecule type" value="Genomic_DNA"/>
</dbReference>
<feature type="region of interest" description="Disordered" evidence="1">
    <location>
        <begin position="23"/>
        <end position="51"/>
    </location>
</feature>
<gene>
    <name evidence="3" type="ORF">ACFQS3_22095</name>
</gene>
<keyword evidence="2" id="KW-0732">Signal</keyword>
<organism evidence="3 4">
    <name type="scientific">Glycomyces mayteni</name>
    <dbReference type="NCBI Taxonomy" id="543887"/>
    <lineage>
        <taxon>Bacteria</taxon>
        <taxon>Bacillati</taxon>
        <taxon>Actinomycetota</taxon>
        <taxon>Actinomycetes</taxon>
        <taxon>Glycomycetales</taxon>
        <taxon>Glycomycetaceae</taxon>
        <taxon>Glycomyces</taxon>
    </lineage>
</organism>
<accession>A0ABW2DCF3</accession>
<evidence type="ECO:0000256" key="2">
    <source>
        <dbReference type="SAM" id="SignalP"/>
    </source>
</evidence>
<dbReference type="Proteomes" id="UP001596470">
    <property type="component" value="Unassembled WGS sequence"/>
</dbReference>
<evidence type="ECO:0000256" key="1">
    <source>
        <dbReference type="SAM" id="MobiDB-lite"/>
    </source>
</evidence>
<feature type="signal peptide" evidence="2">
    <location>
        <begin position="1"/>
        <end position="18"/>
    </location>
</feature>
<dbReference type="InterPro" id="IPR011047">
    <property type="entry name" value="Quinoprotein_ADH-like_sf"/>
</dbReference>
<evidence type="ECO:0000313" key="3">
    <source>
        <dbReference type="EMBL" id="MFC6959891.1"/>
    </source>
</evidence>
<dbReference type="Gene3D" id="2.130.10.10">
    <property type="entry name" value="YVTN repeat-like/Quinoprotein amine dehydrogenase"/>
    <property type="match status" value="1"/>
</dbReference>
<proteinExistence type="predicted"/>
<evidence type="ECO:0000313" key="4">
    <source>
        <dbReference type="Proteomes" id="UP001596470"/>
    </source>
</evidence>
<comment type="caution">
    <text evidence="3">The sequence shown here is derived from an EMBL/GenBank/DDBJ whole genome shotgun (WGS) entry which is preliminary data.</text>
</comment>
<dbReference type="PROSITE" id="PS51257">
    <property type="entry name" value="PROKAR_LIPOPROTEIN"/>
    <property type="match status" value="1"/>
</dbReference>
<dbReference type="InterPro" id="IPR015943">
    <property type="entry name" value="WD40/YVTN_repeat-like_dom_sf"/>
</dbReference>
<protein>
    <recommendedName>
        <fullName evidence="5">PQQ-like domain-containing protein</fullName>
    </recommendedName>
</protein>
<sequence length="431" mass="44098">MKIRAALCCLAASGLLLSACSEDSGTIDEPDGSATSQAAEEETEAQAFDPPKAFDADAGVALPAEAVQSKMNITGVNVQPLPVALVGTNAFIASVERLQVVDTATGEALPDVVPASGTPMSPQFATGMVGENMNEPPLVVESGGASIVVAPFLVTGADGNDDLDVVGVDGATGEVVFDVAVDVPGSELGGYSFAAAVGESAGVVVINVSDQYTVAFDTATEAKVWDNPTAPSAVTGDVAIISAVAGDYTYDAITIADGTPLWQGKDLGIADVDFASIQSAGPDYFLILGSNLTLTNGNMPYDSLFATATGEVVAQEERDMAGVECRLDGQETVVCFYRGPDNWVAAMDTATGEWLWDSETGIPGINVTAVWHGIAYGFDGTVPAALDVRTGERIEPAPMVAPYVVNEYTAVADTTTGTWGDGGVSAYPAIG</sequence>
<name>A0ABW2DCF3_9ACTN</name>
<feature type="chain" id="PRO_5046321785" description="PQQ-like domain-containing protein" evidence="2">
    <location>
        <begin position="19"/>
        <end position="431"/>
    </location>
</feature>